<dbReference type="AlphaFoldDB" id="A0A0C3PLN1"/>
<dbReference type="EMBL" id="KN831944">
    <property type="protein sequence ID" value="KIO15210.1"/>
    <property type="molecule type" value="Genomic_DNA"/>
</dbReference>
<accession>A0A0C3PLN1</accession>
<reference evidence="2" key="2">
    <citation type="submission" date="2015-01" db="EMBL/GenBank/DDBJ databases">
        <title>Evolutionary Origins and Diversification of the Mycorrhizal Mutualists.</title>
        <authorList>
            <consortium name="DOE Joint Genome Institute"/>
            <consortium name="Mycorrhizal Genomics Consortium"/>
            <person name="Kohler A."/>
            <person name="Kuo A."/>
            <person name="Nagy L.G."/>
            <person name="Floudas D."/>
            <person name="Copeland A."/>
            <person name="Barry K.W."/>
            <person name="Cichocki N."/>
            <person name="Veneault-Fourrey C."/>
            <person name="LaButti K."/>
            <person name="Lindquist E.A."/>
            <person name="Lipzen A."/>
            <person name="Lundell T."/>
            <person name="Morin E."/>
            <person name="Murat C."/>
            <person name="Riley R."/>
            <person name="Ohm R."/>
            <person name="Sun H."/>
            <person name="Tunlid A."/>
            <person name="Henrissat B."/>
            <person name="Grigoriev I.V."/>
            <person name="Hibbett D.S."/>
            <person name="Martin F."/>
        </authorList>
    </citation>
    <scope>NUCLEOTIDE SEQUENCE [LARGE SCALE GENOMIC DNA]</scope>
    <source>
        <strain evidence="2">Marx 270</strain>
    </source>
</reference>
<proteinExistence type="predicted"/>
<protein>
    <submittedName>
        <fullName evidence="1">Uncharacterized protein</fullName>
    </submittedName>
</protein>
<reference evidence="1 2" key="1">
    <citation type="submission" date="2014-04" db="EMBL/GenBank/DDBJ databases">
        <authorList>
            <consortium name="DOE Joint Genome Institute"/>
            <person name="Kuo A."/>
            <person name="Kohler A."/>
            <person name="Costa M.D."/>
            <person name="Nagy L.G."/>
            <person name="Floudas D."/>
            <person name="Copeland A."/>
            <person name="Barry K.W."/>
            <person name="Cichocki N."/>
            <person name="Veneault-Fourrey C."/>
            <person name="LaButti K."/>
            <person name="Lindquist E.A."/>
            <person name="Lipzen A."/>
            <person name="Lundell T."/>
            <person name="Morin E."/>
            <person name="Murat C."/>
            <person name="Sun H."/>
            <person name="Tunlid A."/>
            <person name="Henrissat B."/>
            <person name="Grigoriev I.V."/>
            <person name="Hibbett D.S."/>
            <person name="Martin F."/>
            <person name="Nordberg H.P."/>
            <person name="Cantor M.N."/>
            <person name="Hua S.X."/>
        </authorList>
    </citation>
    <scope>NUCLEOTIDE SEQUENCE [LARGE SCALE GENOMIC DNA]</scope>
    <source>
        <strain evidence="1 2">Marx 270</strain>
    </source>
</reference>
<evidence type="ECO:0000313" key="1">
    <source>
        <dbReference type="EMBL" id="KIO15210.1"/>
    </source>
</evidence>
<dbReference type="HOGENOM" id="CLU_2172062_0_0_1"/>
<keyword evidence="2" id="KW-1185">Reference proteome</keyword>
<gene>
    <name evidence="1" type="ORF">M404DRAFT_208001</name>
</gene>
<dbReference type="InParanoid" id="A0A0C3PLN1"/>
<organism evidence="1 2">
    <name type="scientific">Pisolithus tinctorius Marx 270</name>
    <dbReference type="NCBI Taxonomy" id="870435"/>
    <lineage>
        <taxon>Eukaryota</taxon>
        <taxon>Fungi</taxon>
        <taxon>Dikarya</taxon>
        <taxon>Basidiomycota</taxon>
        <taxon>Agaricomycotina</taxon>
        <taxon>Agaricomycetes</taxon>
        <taxon>Agaricomycetidae</taxon>
        <taxon>Boletales</taxon>
        <taxon>Sclerodermatineae</taxon>
        <taxon>Pisolithaceae</taxon>
        <taxon>Pisolithus</taxon>
    </lineage>
</organism>
<dbReference type="Proteomes" id="UP000054217">
    <property type="component" value="Unassembled WGS sequence"/>
</dbReference>
<sequence length="110" mass="11958">MVLLEDNAISGCGHAHEAIMHDGYQALNTQRLLSSQFSFWRTCSKATLVFSRRVAAAVSGTRYFGVHTQVISAGTAKEACGNEDGSVQAVLDSCLQHDRRVQQDDRGTNS</sequence>
<name>A0A0C3PLN1_PISTI</name>
<evidence type="ECO:0000313" key="2">
    <source>
        <dbReference type="Proteomes" id="UP000054217"/>
    </source>
</evidence>